<dbReference type="Pfam" id="PF00857">
    <property type="entry name" value="Isochorismatase"/>
    <property type="match status" value="1"/>
</dbReference>
<gene>
    <name evidence="3" type="ORF">BHE16_06020</name>
</gene>
<evidence type="ECO:0000259" key="2">
    <source>
        <dbReference type="Pfam" id="PF00857"/>
    </source>
</evidence>
<dbReference type="GO" id="GO:0016787">
    <property type="term" value="F:hydrolase activity"/>
    <property type="evidence" value="ECO:0007669"/>
    <property type="project" value="UniProtKB-KW"/>
</dbReference>
<dbReference type="PANTHER" id="PTHR43540">
    <property type="entry name" value="PEROXYUREIDOACRYLATE/UREIDOACRYLATE AMIDOHYDROLASE-RELATED"/>
    <property type="match status" value="1"/>
</dbReference>
<name>A0A1L2ZRF5_9MICC</name>
<feature type="domain" description="Isochorismatase-like" evidence="2">
    <location>
        <begin position="17"/>
        <end position="191"/>
    </location>
</feature>
<accession>A0A1L2ZRF5</accession>
<protein>
    <submittedName>
        <fullName evidence="3">N-carbamoylsarcosine amidase</fullName>
    </submittedName>
</protein>
<dbReference type="InterPro" id="IPR050272">
    <property type="entry name" value="Isochorismatase-like_hydrls"/>
</dbReference>
<dbReference type="KEGG" id="nae:BHE16_06020"/>
<evidence type="ECO:0000256" key="1">
    <source>
        <dbReference type="ARBA" id="ARBA00022801"/>
    </source>
</evidence>
<reference evidence="3 4" key="1">
    <citation type="submission" date="2016-11" db="EMBL/GenBank/DDBJ databases">
        <title>Genome sequencing of Zhihengliuella aestuarii B18 antagonistic to Plasmodiophora brassicae.</title>
        <authorList>
            <person name="Luo Y."/>
        </authorList>
    </citation>
    <scope>NUCLEOTIDE SEQUENCE [LARGE SCALE GENOMIC DNA]</scope>
    <source>
        <strain evidence="3 4">B18</strain>
    </source>
</reference>
<dbReference type="Proteomes" id="UP000183530">
    <property type="component" value="Chromosome"/>
</dbReference>
<dbReference type="InterPro" id="IPR000868">
    <property type="entry name" value="Isochorismatase-like_dom"/>
</dbReference>
<dbReference type="InterPro" id="IPR036380">
    <property type="entry name" value="Isochorismatase-like_sf"/>
</dbReference>
<dbReference type="AlphaFoldDB" id="A0A1L2ZRF5"/>
<dbReference type="PANTHER" id="PTHR43540:SF1">
    <property type="entry name" value="ISOCHORISMATASE HYDROLASE"/>
    <property type="match status" value="1"/>
</dbReference>
<dbReference type="SUPFAM" id="SSF52499">
    <property type="entry name" value="Isochorismatase-like hydrolases"/>
    <property type="match status" value="1"/>
</dbReference>
<evidence type="ECO:0000313" key="3">
    <source>
        <dbReference type="EMBL" id="APF41766.1"/>
    </source>
</evidence>
<keyword evidence="1" id="KW-0378">Hydrolase</keyword>
<sequence length="232" mass="25140">MKARGFKRRVGFGTRPAVIHIDMANAWTRPDHAFTCRNMDTIIPACQDLNAAARAKGVPVIFITTAYDVLDVSLPSDMGLWSQKIPLETLDASTGAADIDSRIAPEPGELVITKKRASAFPGTFLNQFLTANRIDTLIVTGVTASACVRNTVEDAMAEGFRPIVVKEAVGDRVAGTVAWNLFDIDNKFGDVENLSTVVEYLNNLPRFEDTVPTPALSIVKQEAPAPEFAPAH</sequence>
<organism evidence="3 4">
    <name type="scientific">Neomicrococcus aestuarii</name>
    <dbReference type="NCBI Taxonomy" id="556325"/>
    <lineage>
        <taxon>Bacteria</taxon>
        <taxon>Bacillati</taxon>
        <taxon>Actinomycetota</taxon>
        <taxon>Actinomycetes</taxon>
        <taxon>Micrococcales</taxon>
        <taxon>Micrococcaceae</taxon>
        <taxon>Neomicrococcus</taxon>
    </lineage>
</organism>
<dbReference type="OrthoDB" id="4832958at2"/>
<dbReference type="EMBL" id="CP018135">
    <property type="protein sequence ID" value="APF41766.1"/>
    <property type="molecule type" value="Genomic_DNA"/>
</dbReference>
<keyword evidence="4" id="KW-1185">Reference proteome</keyword>
<dbReference type="Gene3D" id="3.40.50.850">
    <property type="entry name" value="Isochorismatase-like"/>
    <property type="match status" value="1"/>
</dbReference>
<dbReference type="STRING" id="556325.BHE16_06020"/>
<evidence type="ECO:0000313" key="4">
    <source>
        <dbReference type="Proteomes" id="UP000183530"/>
    </source>
</evidence>
<proteinExistence type="predicted"/>